<dbReference type="EMBL" id="SMKO01000016">
    <property type="protein sequence ID" value="TDD09530.1"/>
    <property type="molecule type" value="Genomic_DNA"/>
</dbReference>
<dbReference type="Proteomes" id="UP000295258">
    <property type="component" value="Unassembled WGS sequence"/>
</dbReference>
<keyword evidence="3" id="KW-1185">Reference proteome</keyword>
<reference evidence="2 3" key="1">
    <citation type="submission" date="2019-03" db="EMBL/GenBank/DDBJ databases">
        <title>Draft genome sequences of novel Actinobacteria.</title>
        <authorList>
            <person name="Sahin N."/>
            <person name="Ay H."/>
            <person name="Saygin H."/>
        </authorList>
    </citation>
    <scope>NUCLEOTIDE SEQUENCE [LARGE SCALE GENOMIC DNA]</scope>
    <source>
        <strain evidence="2 3">KC310</strain>
    </source>
</reference>
<evidence type="ECO:0000313" key="2">
    <source>
        <dbReference type="EMBL" id="TDD09530.1"/>
    </source>
</evidence>
<proteinExistence type="predicted"/>
<feature type="region of interest" description="Disordered" evidence="1">
    <location>
        <begin position="58"/>
        <end position="77"/>
    </location>
</feature>
<dbReference type="RefSeq" id="WP_132594163.1">
    <property type="nucleotide sequence ID" value="NZ_SMKO01000016.1"/>
</dbReference>
<organism evidence="2 3">
    <name type="scientific">Nonomuraea deserti</name>
    <dbReference type="NCBI Taxonomy" id="1848322"/>
    <lineage>
        <taxon>Bacteria</taxon>
        <taxon>Bacillati</taxon>
        <taxon>Actinomycetota</taxon>
        <taxon>Actinomycetes</taxon>
        <taxon>Streptosporangiales</taxon>
        <taxon>Streptosporangiaceae</taxon>
        <taxon>Nonomuraea</taxon>
    </lineage>
</organism>
<accession>A0A4R4W8I2</accession>
<evidence type="ECO:0000313" key="3">
    <source>
        <dbReference type="Proteomes" id="UP000295258"/>
    </source>
</evidence>
<protein>
    <submittedName>
        <fullName evidence="2">Uncharacterized protein</fullName>
    </submittedName>
</protein>
<name>A0A4R4W8I2_9ACTN</name>
<sequence length="77" mass="8397">MWRWSSPQAGAEIAQVLSADPLVVMITHGGRSRDAEVWKVDRESGEHVTVWEGTIGDTSPCDQAAPSLRHCPRGRSA</sequence>
<dbReference type="AlphaFoldDB" id="A0A4R4W8I2"/>
<gene>
    <name evidence="2" type="ORF">E1292_09595</name>
</gene>
<comment type="caution">
    <text evidence="2">The sequence shown here is derived from an EMBL/GenBank/DDBJ whole genome shotgun (WGS) entry which is preliminary data.</text>
</comment>
<evidence type="ECO:0000256" key="1">
    <source>
        <dbReference type="SAM" id="MobiDB-lite"/>
    </source>
</evidence>